<protein>
    <submittedName>
        <fullName evidence="1">Uncharacterized protein</fullName>
    </submittedName>
</protein>
<dbReference type="AlphaFoldDB" id="A0A668VA87"/>
<accession>A0A668VA87</accession>
<dbReference type="Proteomes" id="UP000472276">
    <property type="component" value="Unassembled WGS sequence"/>
</dbReference>
<organism evidence="1 2">
    <name type="scientific">Oreochromis aureus</name>
    <name type="common">Israeli tilapia</name>
    <name type="synonym">Chromis aureus</name>
    <dbReference type="NCBI Taxonomy" id="47969"/>
    <lineage>
        <taxon>Eukaryota</taxon>
        <taxon>Metazoa</taxon>
        <taxon>Chordata</taxon>
        <taxon>Craniata</taxon>
        <taxon>Vertebrata</taxon>
        <taxon>Euteleostomi</taxon>
        <taxon>Actinopterygii</taxon>
        <taxon>Neopterygii</taxon>
        <taxon>Teleostei</taxon>
        <taxon>Neoteleostei</taxon>
        <taxon>Acanthomorphata</taxon>
        <taxon>Ovalentaria</taxon>
        <taxon>Cichlomorphae</taxon>
        <taxon>Cichliformes</taxon>
        <taxon>Cichlidae</taxon>
        <taxon>African cichlids</taxon>
        <taxon>Pseudocrenilabrinae</taxon>
        <taxon>Oreochromini</taxon>
        <taxon>Oreochromis</taxon>
    </lineage>
</organism>
<reference evidence="1" key="2">
    <citation type="submission" date="2025-09" db="UniProtKB">
        <authorList>
            <consortium name="Ensembl"/>
        </authorList>
    </citation>
    <scope>IDENTIFICATION</scope>
</reference>
<dbReference type="Ensembl" id="ENSOABT00000048977.2">
    <property type="protein sequence ID" value="ENSOABP00000047749.1"/>
    <property type="gene ID" value="ENSOABG00000021321.2"/>
</dbReference>
<name>A0A668VA87_OREAU</name>
<proteinExistence type="predicted"/>
<evidence type="ECO:0000313" key="2">
    <source>
        <dbReference type="Proteomes" id="UP000472276"/>
    </source>
</evidence>
<keyword evidence="2" id="KW-1185">Reference proteome</keyword>
<evidence type="ECO:0000313" key="1">
    <source>
        <dbReference type="Ensembl" id="ENSOABP00000047749.1"/>
    </source>
</evidence>
<reference evidence="1" key="1">
    <citation type="submission" date="2025-08" db="UniProtKB">
        <authorList>
            <consortium name="Ensembl"/>
        </authorList>
    </citation>
    <scope>IDENTIFICATION</scope>
</reference>
<sequence>MLNCLDINSDLSLFKYIFPIQYKLDKKIPFFRKNKMLFNRKSQPFNSIQFY</sequence>